<feature type="region of interest" description="Disordered" evidence="1">
    <location>
        <begin position="85"/>
        <end position="119"/>
    </location>
</feature>
<dbReference type="AlphaFoldDB" id="A0A9P6JWQ8"/>
<organism evidence="3 4">
    <name type="scientific">Crepidotus variabilis</name>
    <dbReference type="NCBI Taxonomy" id="179855"/>
    <lineage>
        <taxon>Eukaryota</taxon>
        <taxon>Fungi</taxon>
        <taxon>Dikarya</taxon>
        <taxon>Basidiomycota</taxon>
        <taxon>Agaricomycotina</taxon>
        <taxon>Agaricomycetes</taxon>
        <taxon>Agaricomycetidae</taxon>
        <taxon>Agaricales</taxon>
        <taxon>Agaricineae</taxon>
        <taxon>Crepidotaceae</taxon>
        <taxon>Crepidotus</taxon>
    </lineage>
</organism>
<feature type="region of interest" description="Disordered" evidence="1">
    <location>
        <begin position="14"/>
        <end position="41"/>
    </location>
</feature>
<dbReference type="Proteomes" id="UP000807306">
    <property type="component" value="Unassembled WGS sequence"/>
</dbReference>
<feature type="compositionally biased region" description="Polar residues" evidence="1">
    <location>
        <begin position="106"/>
        <end position="119"/>
    </location>
</feature>
<keyword evidence="2" id="KW-1133">Transmembrane helix</keyword>
<evidence type="ECO:0000256" key="2">
    <source>
        <dbReference type="SAM" id="Phobius"/>
    </source>
</evidence>
<keyword evidence="4" id="KW-1185">Reference proteome</keyword>
<sequence length="1260" mass="142691">MVVQDFVERFESLATNSPKSRSGDEQWSTSGGSRLAALPPPRPARFIQRSAKADNGATSISSTSLSVSSATSTTLTTKSRIIESVSGDHLPPEPTTALHSPHWSRLQASRTKVPNNEETQSLVQHAYPPSSPWLSDNGIPLKSPATYGPFPRHDLNHRPIPATVIFARNAAPLSLPKLDEHLSCLEASYSTKDSTGSAGAMFPPMDQLAKSGMSLDDLEYNSRAAPFWRNRSSILSTLSSVLIGLLGSSALASFYSLQGLISTLQIFSLLLSTLKDSDQANWSTWKQVFLGTIPNVLALNFGTAALESLILLTVLIVIGAALLYGFYTWTTQCDKYNSIEGLQQTESRGSQWGLVIITFLLTVIYLPLSTMAVHVLVWSEELWAIPNPYKNLTITPPNMAPLGPSNQYRDPLDFCWTTTMKRNEVNVAPVFMIMSALVVICLSVWFPIALYQVINRSVPKVDDYTELGRRRTPVDLETEYRRVLARDNNPFAFLYNSFRRSRVFHISLTLIAKLCTLLIVAVIDSDNCLFRKFPRDKVGLARQSLLVVSSFGFFIGQMIVAPFIDPLNNASEWTSRLNYVSTSLTTLIVIIDIPAKKIFETYVLYTIYIITYGLSFYFIVANTGWMQNLIKIISRRIDFSIDVFSPRLDTSASSIHTKRRIWQESISTMLLTNPECHIPPDQTMTFARTRESDYPPYLLGFKDTPGERHVENLKILRDVGTQAYNRAVALTSGPEKGWYQHLEDIIQKNFVGPDSYWKPPDEDASPGCSSFFGNTWWIPFPPTLVMRYDDGPYALLRDANSLDEYIQQNSSRDIQKRRFVRMALRSLENETVIWPYEHVKNVGSNMSGCCGRRYTAVTSRQYQRAILQIKRQGHLEWRGLQLGSGFEIELKYAKKVIVPGEVIGLNEDFDITSLLARFLELNREKIDQSLFEVEEKISHYRRFHRKECRRKSRVLSYRFLSFLYDQPKEPDACKITSEESEKDPRVLNCITNGEEVLRTAYNRLMVVSQSETATWWYIFWDDLWRRNYNTISGLRKYAKDFNPHYKTSIAYIPLPRPALETFLTQRGLLHKKAKWSDFFHAGFLNKLYIRLNDTVFRDNKRAVIFHLGNDKRELDMEELDILTQGGSSTLGTGGGTDHDASGILIRPTYRWEGLLTDPPRRGGHELRHNWLAKLGVWFGVTPFWRTSAPTNGISLDVKLENGKYVLMHGDYFSVKGSAAGSSNVTPWLSGSVTKPKSVQTRTLTGLTKLGKGYELMNDTK</sequence>
<feature type="transmembrane region" description="Helical" evidence="2">
    <location>
        <begin position="544"/>
        <end position="564"/>
    </location>
</feature>
<dbReference type="OrthoDB" id="10261361at2759"/>
<evidence type="ECO:0000256" key="1">
    <source>
        <dbReference type="SAM" id="MobiDB-lite"/>
    </source>
</evidence>
<feature type="transmembrane region" description="Helical" evidence="2">
    <location>
        <begin position="309"/>
        <end position="329"/>
    </location>
</feature>
<comment type="caution">
    <text evidence="3">The sequence shown here is derived from an EMBL/GenBank/DDBJ whole genome shotgun (WGS) entry which is preliminary data.</text>
</comment>
<feature type="transmembrane region" description="Helical" evidence="2">
    <location>
        <begin position="349"/>
        <end position="368"/>
    </location>
</feature>
<gene>
    <name evidence="3" type="ORF">CPB83DRAFT_841727</name>
</gene>
<accession>A0A9P6JWQ8</accession>
<feature type="transmembrane region" description="Helical" evidence="2">
    <location>
        <begin position="430"/>
        <end position="454"/>
    </location>
</feature>
<evidence type="ECO:0000313" key="4">
    <source>
        <dbReference type="Proteomes" id="UP000807306"/>
    </source>
</evidence>
<evidence type="ECO:0000313" key="3">
    <source>
        <dbReference type="EMBL" id="KAF9535429.1"/>
    </source>
</evidence>
<feature type="transmembrane region" description="Helical" evidence="2">
    <location>
        <begin position="503"/>
        <end position="523"/>
    </location>
</feature>
<feature type="transmembrane region" description="Helical" evidence="2">
    <location>
        <begin position="576"/>
        <end position="595"/>
    </location>
</feature>
<feature type="transmembrane region" description="Helical" evidence="2">
    <location>
        <begin position="602"/>
        <end position="625"/>
    </location>
</feature>
<feature type="compositionally biased region" description="Polar residues" evidence="1">
    <location>
        <begin position="14"/>
        <end position="32"/>
    </location>
</feature>
<keyword evidence="2" id="KW-0812">Transmembrane</keyword>
<protein>
    <submittedName>
        <fullName evidence="3">Uncharacterized protein</fullName>
    </submittedName>
</protein>
<keyword evidence="2" id="KW-0472">Membrane</keyword>
<name>A0A9P6JWQ8_9AGAR</name>
<reference evidence="3" key="1">
    <citation type="submission" date="2020-11" db="EMBL/GenBank/DDBJ databases">
        <authorList>
            <consortium name="DOE Joint Genome Institute"/>
            <person name="Ahrendt S."/>
            <person name="Riley R."/>
            <person name="Andreopoulos W."/>
            <person name="Labutti K."/>
            <person name="Pangilinan J."/>
            <person name="Ruiz-Duenas F.J."/>
            <person name="Barrasa J.M."/>
            <person name="Sanchez-Garcia M."/>
            <person name="Camarero S."/>
            <person name="Miyauchi S."/>
            <person name="Serrano A."/>
            <person name="Linde D."/>
            <person name="Babiker R."/>
            <person name="Drula E."/>
            <person name="Ayuso-Fernandez I."/>
            <person name="Pacheco R."/>
            <person name="Padilla G."/>
            <person name="Ferreira P."/>
            <person name="Barriuso J."/>
            <person name="Kellner H."/>
            <person name="Castanera R."/>
            <person name="Alfaro M."/>
            <person name="Ramirez L."/>
            <person name="Pisabarro A.G."/>
            <person name="Kuo A."/>
            <person name="Tritt A."/>
            <person name="Lipzen A."/>
            <person name="He G."/>
            <person name="Yan M."/>
            <person name="Ng V."/>
            <person name="Cullen D."/>
            <person name="Martin F."/>
            <person name="Rosso M.-N."/>
            <person name="Henrissat B."/>
            <person name="Hibbett D."/>
            <person name="Martinez A.T."/>
            <person name="Grigoriev I.V."/>
        </authorList>
    </citation>
    <scope>NUCLEOTIDE SEQUENCE</scope>
    <source>
        <strain evidence="3">CBS 506.95</strain>
    </source>
</reference>
<dbReference type="EMBL" id="MU157824">
    <property type="protein sequence ID" value="KAF9535429.1"/>
    <property type="molecule type" value="Genomic_DNA"/>
</dbReference>
<proteinExistence type="predicted"/>
<feature type="transmembrane region" description="Helical" evidence="2">
    <location>
        <begin position="241"/>
        <end position="264"/>
    </location>
</feature>